<comment type="caution">
    <text evidence="4">The sequence shown here is derived from an EMBL/GenBank/DDBJ whole genome shotgun (WGS) entry which is preliminary data.</text>
</comment>
<dbReference type="Pfam" id="PF00107">
    <property type="entry name" value="ADH_zinc_N"/>
    <property type="match status" value="1"/>
</dbReference>
<evidence type="ECO:0000256" key="2">
    <source>
        <dbReference type="ARBA" id="ARBA00023002"/>
    </source>
</evidence>
<keyword evidence="2" id="KW-0560">Oxidoreductase</keyword>
<protein>
    <recommendedName>
        <fullName evidence="3">Alcohol dehydrogenase-like C-terminal domain-containing protein</fullName>
    </recommendedName>
</protein>
<keyword evidence="5" id="KW-1185">Reference proteome</keyword>
<dbReference type="EMBL" id="SMKR01000020">
    <property type="protein sequence ID" value="TDD28551.1"/>
    <property type="molecule type" value="Genomic_DNA"/>
</dbReference>
<sequence>MNAATVRWGSRRLAVWRSTLFSAPIKRCHLPPTVGLDVAALPEPTAVVCHASLRCPPLAGRTITVVGDGTARLLAAQVARALGAAAVQVLGLDEKRLAFAQKLAADDVHQVGDGTGDNAPPADVVVECAGAPGTARLAIDCARRGGTVAILGVKGGDAALDVASDRFVVDDSSRARWRCLTSDPTPANKASTCVCTLTTSDTFPLVDRLDVGAGADQWS</sequence>
<feature type="domain" description="Alcohol dehydrogenase-like C-terminal" evidence="3">
    <location>
        <begin position="73"/>
        <end position="162"/>
    </location>
</feature>
<dbReference type="AlphaFoldDB" id="A0A4R4XCT9"/>
<evidence type="ECO:0000256" key="1">
    <source>
        <dbReference type="ARBA" id="ARBA00001947"/>
    </source>
</evidence>
<proteinExistence type="predicted"/>
<dbReference type="Gene3D" id="3.40.50.720">
    <property type="entry name" value="NAD(P)-binding Rossmann-like Domain"/>
    <property type="match status" value="1"/>
</dbReference>
<dbReference type="InterPro" id="IPR036291">
    <property type="entry name" value="NAD(P)-bd_dom_sf"/>
</dbReference>
<dbReference type="GO" id="GO:0016491">
    <property type="term" value="F:oxidoreductase activity"/>
    <property type="evidence" value="ECO:0007669"/>
    <property type="project" value="UniProtKB-KW"/>
</dbReference>
<reference evidence="4 5" key="1">
    <citation type="submission" date="2019-02" db="EMBL/GenBank/DDBJ databases">
        <title>Draft genome sequences of novel Actinobacteria.</title>
        <authorList>
            <person name="Sahin N."/>
            <person name="Ay H."/>
            <person name="Saygin H."/>
        </authorList>
    </citation>
    <scope>NUCLEOTIDE SEQUENCE [LARGE SCALE GENOMIC DNA]</scope>
    <source>
        <strain evidence="4 5">16K104</strain>
    </source>
</reference>
<gene>
    <name evidence="4" type="ORF">E1218_06960</name>
</gene>
<organism evidence="4 5">
    <name type="scientific">Kribbella turkmenica</name>
    <dbReference type="NCBI Taxonomy" id="2530375"/>
    <lineage>
        <taxon>Bacteria</taxon>
        <taxon>Bacillati</taxon>
        <taxon>Actinomycetota</taxon>
        <taxon>Actinomycetes</taxon>
        <taxon>Propionibacteriales</taxon>
        <taxon>Kribbellaceae</taxon>
        <taxon>Kribbella</taxon>
    </lineage>
</organism>
<evidence type="ECO:0000313" key="5">
    <source>
        <dbReference type="Proteomes" id="UP000295172"/>
    </source>
</evidence>
<evidence type="ECO:0000313" key="4">
    <source>
        <dbReference type="EMBL" id="TDD28551.1"/>
    </source>
</evidence>
<accession>A0A4R4XCT9</accession>
<dbReference type="PANTHER" id="PTHR43401">
    <property type="entry name" value="L-THREONINE 3-DEHYDROGENASE"/>
    <property type="match status" value="1"/>
</dbReference>
<dbReference type="Gene3D" id="3.90.180.10">
    <property type="entry name" value="Medium-chain alcohol dehydrogenases, catalytic domain"/>
    <property type="match status" value="1"/>
</dbReference>
<dbReference type="Proteomes" id="UP000295172">
    <property type="component" value="Unassembled WGS sequence"/>
</dbReference>
<dbReference type="OrthoDB" id="3987021at2"/>
<name>A0A4R4XCT9_9ACTN</name>
<dbReference type="InterPro" id="IPR050129">
    <property type="entry name" value="Zn_alcohol_dh"/>
</dbReference>
<dbReference type="InterPro" id="IPR013149">
    <property type="entry name" value="ADH-like_C"/>
</dbReference>
<comment type="cofactor">
    <cofactor evidence="1">
        <name>Zn(2+)</name>
        <dbReference type="ChEBI" id="CHEBI:29105"/>
    </cofactor>
</comment>
<evidence type="ECO:0000259" key="3">
    <source>
        <dbReference type="Pfam" id="PF00107"/>
    </source>
</evidence>
<dbReference type="PANTHER" id="PTHR43401:SF2">
    <property type="entry name" value="L-THREONINE 3-DEHYDROGENASE"/>
    <property type="match status" value="1"/>
</dbReference>
<dbReference type="SUPFAM" id="SSF51735">
    <property type="entry name" value="NAD(P)-binding Rossmann-fold domains"/>
    <property type="match status" value="1"/>
</dbReference>